<dbReference type="Proteomes" id="UP000269721">
    <property type="component" value="Unassembled WGS sequence"/>
</dbReference>
<sequence length="212" mass="24300">MYHNYDRFQQLRANSTIQTSMNSRDVFFDGPVAETVKKIASLPTNSFGRLKTFLGMEWPLRKPWGRWRASILCGELGAERYSNHAYESTYPTINLMNWLISRGASNYRILDNIVVECAAISIGTRMYYAYPPVFLGGTLVDQSLFEELFKPGRRFHFEFLHSSAVYTSHDVKGNHMHGIPSAIHILETANIVAHHKPAPTNDATYYRTRDEC</sequence>
<reference evidence="2" key="1">
    <citation type="journal article" date="2018" name="Nat. Microbiol.">
        <title>Leveraging single-cell genomics to expand the fungal tree of life.</title>
        <authorList>
            <person name="Ahrendt S.R."/>
            <person name="Quandt C.A."/>
            <person name="Ciobanu D."/>
            <person name="Clum A."/>
            <person name="Salamov A."/>
            <person name="Andreopoulos B."/>
            <person name="Cheng J.F."/>
            <person name="Woyke T."/>
            <person name="Pelin A."/>
            <person name="Henrissat B."/>
            <person name="Reynolds N.K."/>
            <person name="Benny G.L."/>
            <person name="Smith M.E."/>
            <person name="James T.Y."/>
            <person name="Grigoriev I.V."/>
        </authorList>
    </citation>
    <scope>NUCLEOTIDE SEQUENCE [LARGE SCALE GENOMIC DNA]</scope>
</reference>
<dbReference type="AlphaFoldDB" id="A0A4P9WI79"/>
<evidence type="ECO:0000313" key="2">
    <source>
        <dbReference type="Proteomes" id="UP000269721"/>
    </source>
</evidence>
<protein>
    <submittedName>
        <fullName evidence="1">Uncharacterized protein</fullName>
    </submittedName>
</protein>
<dbReference type="EMBL" id="KZ994585">
    <property type="protein sequence ID" value="RKO92561.1"/>
    <property type="molecule type" value="Genomic_DNA"/>
</dbReference>
<proteinExistence type="predicted"/>
<evidence type="ECO:0000313" key="1">
    <source>
        <dbReference type="EMBL" id="RKO92561.1"/>
    </source>
</evidence>
<organism evidence="1 2">
    <name type="scientific">Blyttiomyces helicus</name>
    <dbReference type="NCBI Taxonomy" id="388810"/>
    <lineage>
        <taxon>Eukaryota</taxon>
        <taxon>Fungi</taxon>
        <taxon>Fungi incertae sedis</taxon>
        <taxon>Chytridiomycota</taxon>
        <taxon>Chytridiomycota incertae sedis</taxon>
        <taxon>Chytridiomycetes</taxon>
        <taxon>Chytridiomycetes incertae sedis</taxon>
        <taxon>Blyttiomyces</taxon>
    </lineage>
</organism>
<keyword evidence="2" id="KW-1185">Reference proteome</keyword>
<gene>
    <name evidence="1" type="ORF">BDK51DRAFT_26178</name>
</gene>
<accession>A0A4P9WI79</accession>
<name>A0A4P9WI79_9FUNG</name>